<gene>
    <name evidence="3" type="ORF">Atep_29720</name>
</gene>
<organism evidence="3 4">
    <name type="scientific">Allochromatium tepidum</name>
    <dbReference type="NCBI Taxonomy" id="553982"/>
    <lineage>
        <taxon>Bacteria</taxon>
        <taxon>Pseudomonadati</taxon>
        <taxon>Pseudomonadota</taxon>
        <taxon>Gammaproteobacteria</taxon>
        <taxon>Chromatiales</taxon>
        <taxon>Chromatiaceae</taxon>
        <taxon>Allochromatium</taxon>
    </lineage>
</organism>
<accession>A0ABN6GED3</accession>
<protein>
    <recommendedName>
        <fullName evidence="5">WYL domain-containing protein</fullName>
    </recommendedName>
</protein>
<evidence type="ECO:0000313" key="3">
    <source>
        <dbReference type="EMBL" id="BCU08295.1"/>
    </source>
</evidence>
<dbReference type="RefSeq" id="WP_213379341.1">
    <property type="nucleotide sequence ID" value="NZ_AP024563.1"/>
</dbReference>
<reference evidence="3 4" key="1">
    <citation type="submission" date="2021-04" db="EMBL/GenBank/DDBJ databases">
        <title>Complete genome sequencing of Allochromatium tepidum strain NZ.</title>
        <authorList>
            <person name="Tsukatani Y."/>
            <person name="Mori H."/>
        </authorList>
    </citation>
    <scope>NUCLEOTIDE SEQUENCE [LARGE SCALE GENOMIC DNA]</scope>
    <source>
        <strain evidence="3 4">NZ</strain>
    </source>
</reference>
<evidence type="ECO:0008006" key="5">
    <source>
        <dbReference type="Google" id="ProtNLM"/>
    </source>
</evidence>
<dbReference type="Pfam" id="PF13280">
    <property type="entry name" value="WYL"/>
    <property type="match status" value="1"/>
</dbReference>
<keyword evidence="4" id="KW-1185">Reference proteome</keyword>
<evidence type="ECO:0000259" key="1">
    <source>
        <dbReference type="Pfam" id="PF13280"/>
    </source>
</evidence>
<dbReference type="EMBL" id="AP024563">
    <property type="protein sequence ID" value="BCU08295.1"/>
    <property type="molecule type" value="Genomic_DNA"/>
</dbReference>
<feature type="domain" description="WYL" evidence="1">
    <location>
        <begin position="158"/>
        <end position="225"/>
    </location>
</feature>
<evidence type="ECO:0000259" key="2">
    <source>
        <dbReference type="Pfam" id="PF25583"/>
    </source>
</evidence>
<dbReference type="PROSITE" id="PS52050">
    <property type="entry name" value="WYL"/>
    <property type="match status" value="1"/>
</dbReference>
<feature type="domain" description="WCX" evidence="2">
    <location>
        <begin position="256"/>
        <end position="311"/>
    </location>
</feature>
<dbReference type="PANTHER" id="PTHR34580">
    <property type="match status" value="1"/>
</dbReference>
<name>A0ABN6GED3_9GAMM</name>
<dbReference type="InterPro" id="IPR026881">
    <property type="entry name" value="WYL_dom"/>
</dbReference>
<sequence length="325" mass="36791">MTAPPTPALDGALLLLEILRRIPRQRYTTSVHLHNQLVAAGFDLSLRTMQRHLDALCSRFPIECDTRSKPFGYRWREGVEGLHLPLLTPSEALTMQLARQEIASLLPARTVKTLAPLFATARQTLEDSPTPSAARRWLGKVKRLPESQPLLPPRIAPDVFEVVNEALYEERKLDLAYRNARNQRKRAIVWPLGLVQQGVRLYLVCRFEGYDNERILALPRIQQARALTETFPWPKGFDLERYCAAGHFGLSQGRQVRLSFLIDKAVGQHLVESPLSMDQTVAERDGRLAVTATVEETALLHRWLRGWGEAVSDIEMAPVGEPEEQ</sequence>
<dbReference type="InterPro" id="IPR051534">
    <property type="entry name" value="CBASS_pafABC_assoc_protein"/>
</dbReference>
<evidence type="ECO:0000313" key="4">
    <source>
        <dbReference type="Proteomes" id="UP000680679"/>
    </source>
</evidence>
<dbReference type="InterPro" id="IPR057727">
    <property type="entry name" value="WCX_dom"/>
</dbReference>
<dbReference type="Proteomes" id="UP000680679">
    <property type="component" value="Chromosome"/>
</dbReference>
<dbReference type="Pfam" id="PF25583">
    <property type="entry name" value="WCX"/>
    <property type="match status" value="1"/>
</dbReference>
<proteinExistence type="predicted"/>
<dbReference type="PANTHER" id="PTHR34580:SF1">
    <property type="entry name" value="PROTEIN PAFC"/>
    <property type="match status" value="1"/>
</dbReference>